<protein>
    <submittedName>
        <fullName evidence="1">Uncharacterized protein</fullName>
    </submittedName>
</protein>
<comment type="caution">
    <text evidence="1">The sequence shown here is derived from an EMBL/GenBank/DDBJ whole genome shotgun (WGS) entry which is preliminary data.</text>
</comment>
<sequence>MISKVQNRVNKLELSLRLLEAHLHKYGHLLQPRPLRFIKHRINAFKRELGIRKDYPT</sequence>
<gene>
    <name evidence="1" type="ORF">LCGC14_0663400</name>
</gene>
<reference evidence="1" key="1">
    <citation type="journal article" date="2015" name="Nature">
        <title>Complex archaea that bridge the gap between prokaryotes and eukaryotes.</title>
        <authorList>
            <person name="Spang A."/>
            <person name="Saw J.H."/>
            <person name="Jorgensen S.L."/>
            <person name="Zaremba-Niedzwiedzka K."/>
            <person name="Martijn J."/>
            <person name="Lind A.E."/>
            <person name="van Eijk R."/>
            <person name="Schleper C."/>
            <person name="Guy L."/>
            <person name="Ettema T.J."/>
        </authorList>
    </citation>
    <scope>NUCLEOTIDE SEQUENCE</scope>
</reference>
<dbReference type="EMBL" id="LAZR01001279">
    <property type="protein sequence ID" value="KKN47384.1"/>
    <property type="molecule type" value="Genomic_DNA"/>
</dbReference>
<accession>A0A0F9QY18</accession>
<evidence type="ECO:0000313" key="1">
    <source>
        <dbReference type="EMBL" id="KKN47384.1"/>
    </source>
</evidence>
<proteinExistence type="predicted"/>
<organism evidence="1">
    <name type="scientific">marine sediment metagenome</name>
    <dbReference type="NCBI Taxonomy" id="412755"/>
    <lineage>
        <taxon>unclassified sequences</taxon>
        <taxon>metagenomes</taxon>
        <taxon>ecological metagenomes</taxon>
    </lineage>
</organism>
<name>A0A0F9QY18_9ZZZZ</name>
<dbReference type="AlphaFoldDB" id="A0A0F9QY18"/>